<name>A0A1Q9DSA3_SYMMI</name>
<evidence type="ECO:0000256" key="1">
    <source>
        <dbReference type="SAM" id="MobiDB-lite"/>
    </source>
</evidence>
<feature type="region of interest" description="Disordered" evidence="1">
    <location>
        <begin position="32"/>
        <end position="160"/>
    </location>
</feature>
<dbReference type="Proteomes" id="UP000186817">
    <property type="component" value="Unassembled WGS sequence"/>
</dbReference>
<accession>A0A1Q9DSA3</accession>
<organism evidence="2 3">
    <name type="scientific">Symbiodinium microadriaticum</name>
    <name type="common">Dinoflagellate</name>
    <name type="synonym">Zooxanthella microadriatica</name>
    <dbReference type="NCBI Taxonomy" id="2951"/>
    <lineage>
        <taxon>Eukaryota</taxon>
        <taxon>Sar</taxon>
        <taxon>Alveolata</taxon>
        <taxon>Dinophyceae</taxon>
        <taxon>Suessiales</taxon>
        <taxon>Symbiodiniaceae</taxon>
        <taxon>Symbiodinium</taxon>
    </lineage>
</organism>
<reference evidence="2 3" key="1">
    <citation type="submission" date="2016-02" db="EMBL/GenBank/DDBJ databases">
        <title>Genome analysis of coral dinoflagellate symbionts highlights evolutionary adaptations to a symbiotic lifestyle.</title>
        <authorList>
            <person name="Aranda M."/>
            <person name="Li Y."/>
            <person name="Liew Y.J."/>
            <person name="Baumgarten S."/>
            <person name="Simakov O."/>
            <person name="Wilson M."/>
            <person name="Piel J."/>
            <person name="Ashoor H."/>
            <person name="Bougouffa S."/>
            <person name="Bajic V.B."/>
            <person name="Ryu T."/>
            <person name="Ravasi T."/>
            <person name="Bayer T."/>
            <person name="Micklem G."/>
            <person name="Kim H."/>
            <person name="Bhak J."/>
            <person name="Lajeunesse T.C."/>
            <person name="Voolstra C.R."/>
        </authorList>
    </citation>
    <scope>NUCLEOTIDE SEQUENCE [LARGE SCALE GENOMIC DNA]</scope>
    <source>
        <strain evidence="2 3">CCMP2467</strain>
    </source>
</reference>
<gene>
    <name evidence="2" type="ORF">AK812_SmicGene19545</name>
</gene>
<evidence type="ECO:0000313" key="2">
    <source>
        <dbReference type="EMBL" id="OLP98052.1"/>
    </source>
</evidence>
<dbReference type="EMBL" id="LSRX01000410">
    <property type="protein sequence ID" value="OLP98052.1"/>
    <property type="molecule type" value="Genomic_DNA"/>
</dbReference>
<protein>
    <submittedName>
        <fullName evidence="2">Uncharacterized protein</fullName>
    </submittedName>
</protein>
<feature type="compositionally biased region" description="Basic residues" evidence="1">
    <location>
        <begin position="106"/>
        <end position="118"/>
    </location>
</feature>
<keyword evidence="3" id="KW-1185">Reference proteome</keyword>
<sequence>MSQPEGNAILEAARMDVIPKFFNLDGVIVDRIARRPPRERRPAPGVSAKQLAMLAAWQARRERREQEEPKEDPNENEPRHEAPAKGRRGHVKKEVLKLHGPTINMPKRKSAPKPKAKGAPKPIMTAAQLAARAKKPKHERQSIRPNVFAASPPLPRRLGS</sequence>
<feature type="compositionally biased region" description="Basic and acidic residues" evidence="1">
    <location>
        <begin position="59"/>
        <end position="84"/>
    </location>
</feature>
<comment type="caution">
    <text evidence="2">The sequence shown here is derived from an EMBL/GenBank/DDBJ whole genome shotgun (WGS) entry which is preliminary data.</text>
</comment>
<evidence type="ECO:0000313" key="3">
    <source>
        <dbReference type="Proteomes" id="UP000186817"/>
    </source>
</evidence>
<dbReference type="AlphaFoldDB" id="A0A1Q9DSA3"/>
<proteinExistence type="predicted"/>